<feature type="domain" description="Transposase IS200-like" evidence="1">
    <location>
        <begin position="10"/>
        <end position="130"/>
    </location>
</feature>
<dbReference type="Pfam" id="PF01797">
    <property type="entry name" value="Y1_Tnp"/>
    <property type="match status" value="1"/>
</dbReference>
<dbReference type="InterPro" id="IPR036515">
    <property type="entry name" value="Transposase_17_sf"/>
</dbReference>
<dbReference type="PANTHER" id="PTHR33360">
    <property type="entry name" value="TRANSPOSASE FOR INSERTION SEQUENCE ELEMENT IS200"/>
    <property type="match status" value="1"/>
</dbReference>
<organism evidence="2">
    <name type="scientific">invertebrate metagenome</name>
    <dbReference type="NCBI Taxonomy" id="1711999"/>
    <lineage>
        <taxon>unclassified sequences</taxon>
        <taxon>metagenomes</taxon>
        <taxon>organismal metagenomes</taxon>
    </lineage>
</organism>
<dbReference type="NCBIfam" id="NF033573">
    <property type="entry name" value="transpos_IS200"/>
    <property type="match status" value="1"/>
</dbReference>
<dbReference type="AlphaFoldDB" id="A0A2H9T864"/>
<comment type="caution">
    <text evidence="2">The sequence shown here is derived from an EMBL/GenBank/DDBJ whole genome shotgun (WGS) entry which is preliminary data.</text>
</comment>
<reference evidence="2" key="1">
    <citation type="journal article" date="2017" name="Appl. Environ. Microbiol.">
        <title>Molecular characterization of an Endozoicomonas-like organism causing infection in king scallop Pecten maximus L.</title>
        <authorList>
            <person name="Cano I."/>
            <person name="van Aerle R."/>
            <person name="Ross S."/>
            <person name="Verner-Jeffreys D.W."/>
            <person name="Paley R.K."/>
            <person name="Rimmer G."/>
            <person name="Ryder D."/>
            <person name="Hooper P."/>
            <person name="Stone D."/>
            <person name="Feist S.W."/>
        </authorList>
    </citation>
    <scope>NUCLEOTIDE SEQUENCE</scope>
</reference>
<name>A0A2H9T864_9ZZZZ</name>
<dbReference type="GO" id="GO:0004803">
    <property type="term" value="F:transposase activity"/>
    <property type="evidence" value="ECO:0007669"/>
    <property type="project" value="InterPro"/>
</dbReference>
<accession>A0A2H9T864</accession>
<dbReference type="SMART" id="SM01321">
    <property type="entry name" value="Y1_Tnp"/>
    <property type="match status" value="1"/>
</dbReference>
<sequence>MQHKSHYHCVYNLKYHLVLVTKYRRRCFTFEILDRLEVICRDLCHKWEIELVEFGGESDHVHLLLGMHPNIMPSKFINNLKTVTSRLIRKEFANHLSDYYWQPVLWTRAYCLISAGGAPLSVLKTYIENQERPEKLQP</sequence>
<dbReference type="GO" id="GO:0003677">
    <property type="term" value="F:DNA binding"/>
    <property type="evidence" value="ECO:0007669"/>
    <property type="project" value="InterPro"/>
</dbReference>
<dbReference type="PANTHER" id="PTHR33360:SF2">
    <property type="entry name" value="TRANSPOSASE FOR INSERTION SEQUENCE ELEMENT IS200"/>
    <property type="match status" value="1"/>
</dbReference>
<gene>
    <name evidence="2" type="ORF">CI610_01589</name>
</gene>
<proteinExistence type="predicted"/>
<dbReference type="GO" id="GO:0006313">
    <property type="term" value="P:DNA transposition"/>
    <property type="evidence" value="ECO:0007669"/>
    <property type="project" value="InterPro"/>
</dbReference>
<evidence type="ECO:0000259" key="1">
    <source>
        <dbReference type="SMART" id="SM01321"/>
    </source>
</evidence>
<protein>
    <recommendedName>
        <fullName evidence="1">Transposase IS200-like domain-containing protein</fullName>
    </recommendedName>
</protein>
<dbReference type="SUPFAM" id="SSF143422">
    <property type="entry name" value="Transposase IS200-like"/>
    <property type="match status" value="1"/>
</dbReference>
<dbReference type="EMBL" id="NSIT01000069">
    <property type="protein sequence ID" value="PJE79426.1"/>
    <property type="molecule type" value="Genomic_DNA"/>
</dbReference>
<dbReference type="InterPro" id="IPR002686">
    <property type="entry name" value="Transposase_17"/>
</dbReference>
<dbReference type="Gene3D" id="3.30.70.1290">
    <property type="entry name" value="Transposase IS200-like"/>
    <property type="match status" value="1"/>
</dbReference>
<evidence type="ECO:0000313" key="2">
    <source>
        <dbReference type="EMBL" id="PJE79426.1"/>
    </source>
</evidence>